<dbReference type="EMBL" id="MRCE01000042">
    <property type="protein sequence ID" value="OKH32170.1"/>
    <property type="molecule type" value="Genomic_DNA"/>
</dbReference>
<organism evidence="1 2">
    <name type="scientific">[Phormidium ambiguum] IAM M-71</name>
    <dbReference type="NCBI Taxonomy" id="454136"/>
    <lineage>
        <taxon>Bacteria</taxon>
        <taxon>Bacillati</taxon>
        <taxon>Cyanobacteriota</taxon>
        <taxon>Cyanophyceae</taxon>
        <taxon>Oscillatoriophycideae</taxon>
        <taxon>Aerosakkonematales</taxon>
        <taxon>Aerosakkonemataceae</taxon>
        <taxon>Floridanema</taxon>
    </lineage>
</organism>
<protein>
    <submittedName>
        <fullName evidence="1">Polyketide cyclase/dehydrase and lipid transport protein</fullName>
    </submittedName>
</protein>
<dbReference type="Proteomes" id="UP000185860">
    <property type="component" value="Unassembled WGS sequence"/>
</dbReference>
<evidence type="ECO:0000313" key="2">
    <source>
        <dbReference type="Proteomes" id="UP000185860"/>
    </source>
</evidence>
<dbReference type="AlphaFoldDB" id="A0A1U7I725"/>
<accession>A0A1U7I725</accession>
<reference evidence="1 2" key="1">
    <citation type="submission" date="2016-11" db="EMBL/GenBank/DDBJ databases">
        <title>Draft Genome Sequences of Nine Cyanobacterial Strains from Diverse Habitats.</title>
        <authorList>
            <person name="Zhu T."/>
            <person name="Hou S."/>
            <person name="Lu X."/>
            <person name="Hess W.R."/>
        </authorList>
    </citation>
    <scope>NUCLEOTIDE SEQUENCE [LARGE SCALE GENOMIC DNA]</scope>
    <source>
        <strain evidence="1 2">IAM M-71</strain>
    </source>
</reference>
<name>A0A1U7I725_9CYAN</name>
<dbReference type="Gene3D" id="3.30.530.20">
    <property type="match status" value="1"/>
</dbReference>
<dbReference type="STRING" id="454136.NIES2119_27070"/>
<dbReference type="SUPFAM" id="SSF55961">
    <property type="entry name" value="Bet v1-like"/>
    <property type="match status" value="1"/>
</dbReference>
<proteinExistence type="predicted"/>
<comment type="caution">
    <text evidence="1">The sequence shown here is derived from an EMBL/GenBank/DDBJ whole genome shotgun (WGS) entry which is preliminary data.</text>
</comment>
<evidence type="ECO:0000313" key="1">
    <source>
        <dbReference type="EMBL" id="OKH32170.1"/>
    </source>
</evidence>
<sequence>MIPNFFSKSVRKRVQKRYRVSLARTYKALSSASVDALWQKMTDLADVSWHPLLASTNVPKGLVAKPGLIYQAITRSILPIPIQIFVEQVRPRELLSVRIIALPGLEERVTYKVESTVCGTQISYSVTLRGWLSPLIWSLIRSSAARVAAQLADAAEQNPLLR</sequence>
<gene>
    <name evidence="1" type="ORF">NIES2119_27070</name>
</gene>
<dbReference type="InterPro" id="IPR023393">
    <property type="entry name" value="START-like_dom_sf"/>
</dbReference>